<comment type="caution">
    <text evidence="3">The sequence shown here is derived from an EMBL/GenBank/DDBJ whole genome shotgun (WGS) entry which is preliminary data.</text>
</comment>
<evidence type="ECO:0000313" key="4">
    <source>
        <dbReference type="Proteomes" id="UP000192491"/>
    </source>
</evidence>
<dbReference type="InterPro" id="IPR036366">
    <property type="entry name" value="PGBDSf"/>
</dbReference>
<dbReference type="InterPro" id="IPR036365">
    <property type="entry name" value="PGBD-like_sf"/>
</dbReference>
<sequence>MKNLYFFCVLLTLSSATTTTASAADMAKTDTLCPSQVLLPLLSRPSSTNVTVYEPSLRYDTTPVQIGYGERKVKIADGYDEYTFIPAKFGEVIETIEVQHERIEITTIPATYRTETKRVKVKDATQRWNPTCSAVQQTASAESVPAHCLLAVPAEYTDVTRQVVAEPARTVKTLIPSRTQTITRKVLLEPAKVVRKEVPAVYTNVKLARIEHAATVTTTPQPERLQAIPTQQTTRTDRVITMSALCEATVSPATILQLQQQLHQRGYYQGTPDSILGPKTRAALTHFQEDNQLASGAITVESLQKLQLQ</sequence>
<name>A0A1Y1QA65_9GAMM</name>
<dbReference type="InterPro" id="IPR002477">
    <property type="entry name" value="Peptidoglycan-bd-like"/>
</dbReference>
<feature type="domain" description="Peptidoglycan binding-like" evidence="2">
    <location>
        <begin position="255"/>
        <end position="294"/>
    </location>
</feature>
<dbReference type="Proteomes" id="UP000192491">
    <property type="component" value="Unassembled WGS sequence"/>
</dbReference>
<dbReference type="EMBL" id="MTEJ01000601">
    <property type="protein sequence ID" value="OQX01174.1"/>
    <property type="molecule type" value="Genomic_DNA"/>
</dbReference>
<keyword evidence="1" id="KW-0732">Signal</keyword>
<feature type="chain" id="PRO_5011009092" description="Peptidoglycan binding-like domain-containing protein" evidence="1">
    <location>
        <begin position="24"/>
        <end position="309"/>
    </location>
</feature>
<evidence type="ECO:0000313" key="3">
    <source>
        <dbReference type="EMBL" id="OQX01174.1"/>
    </source>
</evidence>
<proteinExistence type="predicted"/>
<dbReference type="Pfam" id="PF01471">
    <property type="entry name" value="PG_binding_1"/>
    <property type="match status" value="1"/>
</dbReference>
<dbReference type="SUPFAM" id="SSF47090">
    <property type="entry name" value="PGBD-like"/>
    <property type="match status" value="1"/>
</dbReference>
<dbReference type="AlphaFoldDB" id="A0A1Y1QA65"/>
<protein>
    <recommendedName>
        <fullName evidence="2">Peptidoglycan binding-like domain-containing protein</fullName>
    </recommendedName>
</protein>
<dbReference type="Gene3D" id="1.10.101.10">
    <property type="entry name" value="PGBD-like superfamily/PGBD"/>
    <property type="match status" value="1"/>
</dbReference>
<feature type="signal peptide" evidence="1">
    <location>
        <begin position="1"/>
        <end position="23"/>
    </location>
</feature>
<evidence type="ECO:0000259" key="2">
    <source>
        <dbReference type="Pfam" id="PF01471"/>
    </source>
</evidence>
<gene>
    <name evidence="3" type="ORF">BWK73_46930</name>
</gene>
<evidence type="ECO:0000256" key="1">
    <source>
        <dbReference type="SAM" id="SignalP"/>
    </source>
</evidence>
<reference evidence="3 4" key="1">
    <citation type="submission" date="2017-01" db="EMBL/GenBank/DDBJ databases">
        <title>Novel large sulfur bacteria in the metagenomes of groundwater-fed chemosynthetic microbial mats in the Lake Huron basin.</title>
        <authorList>
            <person name="Sharrar A.M."/>
            <person name="Flood B.E."/>
            <person name="Bailey J.V."/>
            <person name="Jones D.S."/>
            <person name="Biddanda B."/>
            <person name="Ruberg S.A."/>
            <person name="Marcus D.N."/>
            <person name="Dick G.J."/>
        </authorList>
    </citation>
    <scope>NUCLEOTIDE SEQUENCE [LARGE SCALE GENOMIC DNA]</scope>
    <source>
        <strain evidence="3">A8</strain>
    </source>
</reference>
<accession>A0A1Y1QA65</accession>
<organism evidence="3 4">
    <name type="scientific">Thiothrix lacustris</name>
    <dbReference type="NCBI Taxonomy" id="525917"/>
    <lineage>
        <taxon>Bacteria</taxon>
        <taxon>Pseudomonadati</taxon>
        <taxon>Pseudomonadota</taxon>
        <taxon>Gammaproteobacteria</taxon>
        <taxon>Thiotrichales</taxon>
        <taxon>Thiotrichaceae</taxon>
        <taxon>Thiothrix</taxon>
    </lineage>
</organism>